<reference evidence="2 3" key="1">
    <citation type="submission" date="2016-10" db="EMBL/GenBank/DDBJ databases">
        <title>Silvanigrella aquatica sp. nov., isolated from a freshwater lake located in the Black Forest, Germany, description of Silvanigrellaceae fam. nov., Silvanigrellales ord. nov., reclassification of the order Bdellovibrionales in the class Oligoflexia, reclassification of the families Bacteriovoracaceae and Halobacteriovoraceae in the new order Bacteriovoracales ord. nov., and reclassification of the family Pseudobacteriovoracaceae in the order Oligoflexiales.</title>
        <authorList>
            <person name="Hahn M.W."/>
            <person name="Schmidt J."/>
            <person name="Koll U."/>
            <person name="Rohde M."/>
            <person name="Verbag S."/>
            <person name="Pitt A."/>
            <person name="Nakai R."/>
            <person name="Naganuma T."/>
            <person name="Lang E."/>
        </authorList>
    </citation>
    <scope>NUCLEOTIDE SEQUENCE [LARGE SCALE GENOMIC DNA]</scope>
    <source>
        <strain evidence="2 3">MWH-Nonnen-W8red</strain>
    </source>
</reference>
<dbReference type="Proteomes" id="UP000184731">
    <property type="component" value="Chromosome"/>
</dbReference>
<feature type="transmembrane region" description="Helical" evidence="1">
    <location>
        <begin position="118"/>
        <end position="137"/>
    </location>
</feature>
<keyword evidence="1" id="KW-1133">Transmembrane helix</keyword>
<sequence>MNIKLLIHTMIYNFKKEFSYKIDFFGDLFSNCIFYSFQLILFSTIFSYINHLENWNKNSFYLSFLFYIFIFFSIESFNKSISDFFRMIFSGKIAPYLCCPIPLYFLIFIYFFSPAKLILSFLFLLYILYYSFQIGILHSIYEILLLILILGTLIFINLIYIFMLNFLSLFAQRELPVEYIHHEVFSLNLIPPTIYNSKVFYTLLISFPLILSAALPVYIFEFKKFEFIYYLLPLFFIMIFITKILLRKIKNYYGMFGG</sequence>
<feature type="transmembrane region" description="Helical" evidence="1">
    <location>
        <begin position="144"/>
        <end position="167"/>
    </location>
</feature>
<feature type="transmembrane region" description="Helical" evidence="1">
    <location>
        <begin position="61"/>
        <end position="81"/>
    </location>
</feature>
<feature type="transmembrane region" description="Helical" evidence="1">
    <location>
        <begin position="199"/>
        <end position="220"/>
    </location>
</feature>
<dbReference type="KEGG" id="saqi:AXG55_01180"/>
<evidence type="ECO:0000313" key="2">
    <source>
        <dbReference type="EMBL" id="APJ02618.1"/>
    </source>
</evidence>
<dbReference type="EMBL" id="CP017834">
    <property type="protein sequence ID" value="APJ02618.1"/>
    <property type="molecule type" value="Genomic_DNA"/>
</dbReference>
<dbReference type="AlphaFoldDB" id="A0A1L4CXE5"/>
<dbReference type="RefSeq" id="WP_148696326.1">
    <property type="nucleotide sequence ID" value="NZ_CP017834.1"/>
</dbReference>
<organism evidence="2 3">
    <name type="scientific">Silvanigrella aquatica</name>
    <dbReference type="NCBI Taxonomy" id="1915309"/>
    <lineage>
        <taxon>Bacteria</taxon>
        <taxon>Pseudomonadati</taxon>
        <taxon>Bdellovibrionota</taxon>
        <taxon>Oligoflexia</taxon>
        <taxon>Silvanigrellales</taxon>
        <taxon>Silvanigrellaceae</taxon>
        <taxon>Silvanigrella</taxon>
    </lineage>
</organism>
<feature type="transmembrane region" description="Helical" evidence="1">
    <location>
        <begin position="227"/>
        <end position="246"/>
    </location>
</feature>
<keyword evidence="3" id="KW-1185">Reference proteome</keyword>
<evidence type="ECO:0000256" key="1">
    <source>
        <dbReference type="SAM" id="Phobius"/>
    </source>
</evidence>
<evidence type="ECO:0000313" key="3">
    <source>
        <dbReference type="Proteomes" id="UP000184731"/>
    </source>
</evidence>
<dbReference type="OrthoDB" id="7922511at2"/>
<evidence type="ECO:0008006" key="4">
    <source>
        <dbReference type="Google" id="ProtNLM"/>
    </source>
</evidence>
<proteinExistence type="predicted"/>
<keyword evidence="1" id="KW-0472">Membrane</keyword>
<dbReference type="STRING" id="1915309.AXG55_01180"/>
<dbReference type="Pfam" id="PF06182">
    <property type="entry name" value="ABC2_membrane_6"/>
    <property type="match status" value="1"/>
</dbReference>
<gene>
    <name evidence="2" type="ORF">AXG55_01180</name>
</gene>
<accession>A0A1L4CXE5</accession>
<dbReference type="InterPro" id="IPR010390">
    <property type="entry name" value="ABC-2_transporter-like"/>
</dbReference>
<feature type="transmembrane region" description="Helical" evidence="1">
    <location>
        <begin position="93"/>
        <end position="112"/>
    </location>
</feature>
<name>A0A1L4CXE5_9BACT</name>
<feature type="transmembrane region" description="Helical" evidence="1">
    <location>
        <begin position="24"/>
        <end position="49"/>
    </location>
</feature>
<protein>
    <recommendedName>
        <fullName evidence="4">ABC transporter permease</fullName>
    </recommendedName>
</protein>
<keyword evidence="1" id="KW-0812">Transmembrane</keyword>